<dbReference type="RefSeq" id="WP_136060554.1">
    <property type="nucleotide sequence ID" value="NZ_CAAHFH010000001.1"/>
</dbReference>
<protein>
    <submittedName>
        <fullName evidence="1">Uncharacterized protein</fullName>
    </submittedName>
</protein>
<sequence>MSDQGLIGFRYRDIDKLDYNRSGSAPNKLGLQILHELRAVDDWDPFKKRIAELTPVAETHRIDYFDGYPVAEIRRHFPHLEYDSAPTDYHELFAPLQGTLAPYLDGKLSFMPDASDFIRDSQHCEWAYITNLDTNQFEVWKGNQLEPDHEDNRMVEEDNRYGKDMDRMGYYPCAMVRSYDFEELPNPGLFLTYYSFSGDLTDGNRE</sequence>
<accession>A0A6C2UG32</accession>
<dbReference type="AlphaFoldDB" id="A0A6C2UG32"/>
<gene>
    <name evidence="1" type="ORF">SCARR_01186</name>
</gene>
<dbReference type="EMBL" id="CAAHFH010000001">
    <property type="protein sequence ID" value="VGO19130.1"/>
    <property type="molecule type" value="Genomic_DNA"/>
</dbReference>
<reference evidence="1 2" key="1">
    <citation type="submission" date="2019-04" db="EMBL/GenBank/DDBJ databases">
        <authorList>
            <person name="Van Vliet M D."/>
        </authorList>
    </citation>
    <scope>NUCLEOTIDE SEQUENCE [LARGE SCALE GENOMIC DNA]</scope>
    <source>
        <strain evidence="1 2">F21</strain>
    </source>
</reference>
<keyword evidence="2" id="KW-1185">Reference proteome</keyword>
<name>A0A6C2UG32_9BACT</name>
<evidence type="ECO:0000313" key="1">
    <source>
        <dbReference type="EMBL" id="VGO19130.1"/>
    </source>
</evidence>
<proteinExistence type="predicted"/>
<evidence type="ECO:0000313" key="2">
    <source>
        <dbReference type="Proteomes" id="UP000346198"/>
    </source>
</evidence>
<organism evidence="1 2">
    <name type="scientific">Pontiella sulfatireligans</name>
    <dbReference type="NCBI Taxonomy" id="2750658"/>
    <lineage>
        <taxon>Bacteria</taxon>
        <taxon>Pseudomonadati</taxon>
        <taxon>Kiritimatiellota</taxon>
        <taxon>Kiritimatiellia</taxon>
        <taxon>Kiritimatiellales</taxon>
        <taxon>Pontiellaceae</taxon>
        <taxon>Pontiella</taxon>
    </lineage>
</organism>
<dbReference type="Proteomes" id="UP000346198">
    <property type="component" value="Unassembled WGS sequence"/>
</dbReference>